<dbReference type="PANTHER" id="PTHR21621">
    <property type="entry name" value="RIBOSOMAL PROTEIN S6 MODIFICATION PROTEIN"/>
    <property type="match status" value="1"/>
</dbReference>
<sequence length="252" mass="29025">MPTYKSSSIKSKWRKTKWLLQQPQLRHYVPRTLLFTKNNLNRMLDDYKTVFFKPTDGSGGSNIIRIKRKTTGFQTQLNRTKNFYTTLNKLHSKLSKHAGKRSYLLQKGIKLAHTKGRPFDIRVMVQKTNQGEWVSTGLFAKIGRQGKVATNYNQGGSIGYFKPTMLGAGYSTPDTQEREAQLKQLGVAVGNTFDDHNRGFRELGLDVAIDSKGRPWILEVNTRPQFYPLKNMSNRKLYRRMVDIGKQYGRTK</sequence>
<accession>A0ABM9CPK1</accession>
<organism evidence="1 2">
    <name type="scientific">Paenibacillus allorhizoplanae</name>
    <dbReference type="NCBI Taxonomy" id="2905648"/>
    <lineage>
        <taxon>Bacteria</taxon>
        <taxon>Bacillati</taxon>
        <taxon>Bacillota</taxon>
        <taxon>Bacilli</taxon>
        <taxon>Bacillales</taxon>
        <taxon>Paenibacillaceae</taxon>
        <taxon>Paenibacillus</taxon>
    </lineage>
</organism>
<dbReference type="PANTHER" id="PTHR21621:SF0">
    <property type="entry name" value="BETA-CITRYLGLUTAMATE SYNTHASE B-RELATED"/>
    <property type="match status" value="1"/>
</dbReference>
<dbReference type="EMBL" id="CAKMMW010000019">
    <property type="protein sequence ID" value="CAH1220538.1"/>
    <property type="molecule type" value="Genomic_DNA"/>
</dbReference>
<dbReference type="Pfam" id="PF14398">
    <property type="entry name" value="ATPgrasp_YheCD"/>
    <property type="match status" value="1"/>
</dbReference>
<dbReference type="InterPro" id="IPR026838">
    <property type="entry name" value="YheC/D"/>
</dbReference>
<protein>
    <submittedName>
        <fullName evidence="1">Endospore coat-associated protein YheD</fullName>
    </submittedName>
</protein>
<reference evidence="1" key="1">
    <citation type="submission" date="2022-01" db="EMBL/GenBank/DDBJ databases">
        <authorList>
            <person name="Criscuolo A."/>
        </authorList>
    </citation>
    <scope>NUCLEOTIDE SEQUENCE</scope>
    <source>
        <strain evidence="1">CIP111891</strain>
    </source>
</reference>
<dbReference type="Gene3D" id="3.30.1490.20">
    <property type="entry name" value="ATP-grasp fold, A domain"/>
    <property type="match status" value="1"/>
</dbReference>
<gene>
    <name evidence="1" type="primary">yheD_9</name>
    <name evidence="1" type="ORF">PAECIP111891_05049</name>
</gene>
<comment type="caution">
    <text evidence="1">The sequence shown here is derived from an EMBL/GenBank/DDBJ whole genome shotgun (WGS) entry which is preliminary data.</text>
</comment>
<dbReference type="Proteomes" id="UP000838821">
    <property type="component" value="Unassembled WGS sequence"/>
</dbReference>
<proteinExistence type="predicted"/>
<evidence type="ECO:0000313" key="2">
    <source>
        <dbReference type="Proteomes" id="UP000838821"/>
    </source>
</evidence>
<name>A0ABM9CPK1_9BACL</name>
<dbReference type="SUPFAM" id="SSF56059">
    <property type="entry name" value="Glutathione synthetase ATP-binding domain-like"/>
    <property type="match status" value="1"/>
</dbReference>
<dbReference type="InterPro" id="IPR013815">
    <property type="entry name" value="ATP_grasp_subdomain_1"/>
</dbReference>
<keyword evidence="2" id="KW-1185">Reference proteome</keyword>
<evidence type="ECO:0000313" key="1">
    <source>
        <dbReference type="EMBL" id="CAH1220538.1"/>
    </source>
</evidence>
<dbReference type="RefSeq" id="WP_236291167.1">
    <property type="nucleotide sequence ID" value="NZ_CAKMMW010000019.1"/>
</dbReference>
<dbReference type="Gene3D" id="3.30.470.20">
    <property type="entry name" value="ATP-grasp fold, B domain"/>
    <property type="match status" value="2"/>
</dbReference>